<dbReference type="Proteomes" id="UP000683583">
    <property type="component" value="Chromosome"/>
</dbReference>
<evidence type="ECO:0000313" key="2">
    <source>
        <dbReference type="Proteomes" id="UP000683583"/>
    </source>
</evidence>
<evidence type="ECO:0000313" key="1">
    <source>
        <dbReference type="EMBL" id="QXA50769.1"/>
    </source>
</evidence>
<gene>
    <name evidence="1" type="ORF">I6L58_06975</name>
</gene>
<name>A0ABX8KNR2_9ENTR</name>
<accession>A0ABX8KNR2</accession>
<keyword evidence="2" id="KW-1185">Reference proteome</keyword>
<dbReference type="EMBL" id="CP077290">
    <property type="protein sequence ID" value="QXA50769.1"/>
    <property type="molecule type" value="Genomic_DNA"/>
</dbReference>
<protein>
    <submittedName>
        <fullName evidence="1">Uncharacterized protein</fullName>
    </submittedName>
</protein>
<organism evidence="1 2">
    <name type="scientific">Enterobacter cancerogenus</name>
    <dbReference type="NCBI Taxonomy" id="69218"/>
    <lineage>
        <taxon>Bacteria</taxon>
        <taxon>Pseudomonadati</taxon>
        <taxon>Pseudomonadota</taxon>
        <taxon>Gammaproteobacteria</taxon>
        <taxon>Enterobacterales</taxon>
        <taxon>Enterobacteriaceae</taxon>
        <taxon>Enterobacter</taxon>
        <taxon>Enterobacter cloacae complex</taxon>
    </lineage>
</organism>
<proteinExistence type="predicted"/>
<sequence length="135" mass="15004">MMKKITVTVSGLSPFEMEVDYRPEKSELGNILRALSCATEIAAREAVKIGEEISVDILRETESSYHLTDCEPADTGGTVYEAVFELNDGKKILGYSDQDQPKANGDYYHCSATKDLKGRVIVVAKYVTNFRFTPL</sequence>
<reference evidence="1 2" key="1">
    <citation type="submission" date="2021-06" db="EMBL/GenBank/DDBJ databases">
        <title>FDA dAtabase for Regulatory Grade micrObial Sequences (FDA-ARGOS): Supporting development and validation of Infectious Disease Dx tests.</title>
        <authorList>
            <person name="Sproer C."/>
            <person name="Gronow S."/>
            <person name="Severitt S."/>
            <person name="Schroder I."/>
            <person name="Tallon L."/>
            <person name="Sadzewicz L."/>
            <person name="Zhao X."/>
            <person name="Boylan J."/>
            <person name="Ott S."/>
            <person name="Bowen H."/>
            <person name="Vavikolanu K."/>
            <person name="Mehta A."/>
            <person name="Aluvathingal J."/>
            <person name="Nadendla S."/>
            <person name="Lowell S."/>
            <person name="Myers T."/>
            <person name="Yan Y."/>
        </authorList>
    </citation>
    <scope>NUCLEOTIDE SEQUENCE [LARGE SCALE GENOMIC DNA]</scope>
    <source>
        <strain evidence="1 2">FDAARGOS 1428</strain>
    </source>
</reference>
<dbReference type="RefSeq" id="WP_140418798.1">
    <property type="nucleotide sequence ID" value="NZ_CP077290.1"/>
</dbReference>